<dbReference type="InterPro" id="IPR011008">
    <property type="entry name" value="Dimeric_a/b-barrel"/>
</dbReference>
<evidence type="ECO:0000313" key="6">
    <source>
        <dbReference type="Proteomes" id="UP000074119"/>
    </source>
</evidence>
<reference evidence="5 6" key="1">
    <citation type="submission" date="2015-12" db="EMBL/GenBank/DDBJ databases">
        <authorList>
            <person name="Shamseldin A."/>
            <person name="Moawad H."/>
            <person name="Abd El-Rahim W.M."/>
            <person name="Sadowsky M.J."/>
        </authorList>
    </citation>
    <scope>NUCLEOTIDE SEQUENCE [LARGE SCALE GENOMIC DNA]</scope>
    <source>
        <strain evidence="5 6">SM2</strain>
    </source>
</reference>
<keyword evidence="3" id="KW-0804">Transcription</keyword>
<dbReference type="Proteomes" id="UP000074119">
    <property type="component" value="Chromosome"/>
</dbReference>
<organism evidence="5 6">
    <name type="scientific">Zhongshania aliphaticivorans</name>
    <dbReference type="NCBI Taxonomy" id="1470434"/>
    <lineage>
        <taxon>Bacteria</taxon>
        <taxon>Pseudomonadati</taxon>
        <taxon>Pseudomonadota</taxon>
        <taxon>Gammaproteobacteria</taxon>
        <taxon>Cellvibrionales</taxon>
        <taxon>Spongiibacteraceae</taxon>
        <taxon>Zhongshania</taxon>
    </lineage>
</organism>
<dbReference type="SUPFAM" id="SSF54909">
    <property type="entry name" value="Dimeric alpha+beta barrel"/>
    <property type="match status" value="1"/>
</dbReference>
<dbReference type="GO" id="GO:0043200">
    <property type="term" value="P:response to amino acid"/>
    <property type="evidence" value="ECO:0007669"/>
    <property type="project" value="TreeGrafter"/>
</dbReference>
<dbReference type="GO" id="GO:0043565">
    <property type="term" value="F:sequence-specific DNA binding"/>
    <property type="evidence" value="ECO:0007669"/>
    <property type="project" value="InterPro"/>
</dbReference>
<dbReference type="Gene3D" id="3.30.70.920">
    <property type="match status" value="1"/>
</dbReference>
<dbReference type="InterPro" id="IPR019888">
    <property type="entry name" value="Tscrpt_reg_AsnC-like"/>
</dbReference>
<dbReference type="InterPro" id="IPR054609">
    <property type="entry name" value="PF0864-like_C"/>
</dbReference>
<dbReference type="GO" id="GO:0005829">
    <property type="term" value="C:cytosol"/>
    <property type="evidence" value="ECO:0007669"/>
    <property type="project" value="TreeGrafter"/>
</dbReference>
<keyword evidence="2" id="KW-0238">DNA-binding</keyword>
<evidence type="ECO:0000256" key="2">
    <source>
        <dbReference type="ARBA" id="ARBA00023125"/>
    </source>
</evidence>
<dbReference type="PRINTS" id="PR00033">
    <property type="entry name" value="HTHASNC"/>
</dbReference>
<dbReference type="InterPro" id="IPR000485">
    <property type="entry name" value="AsnC-type_HTH_dom"/>
</dbReference>
<dbReference type="PROSITE" id="PS50956">
    <property type="entry name" value="HTH_ASNC_2"/>
    <property type="match status" value="1"/>
</dbReference>
<dbReference type="RefSeq" id="WP_008246526.1">
    <property type="nucleotide sequence ID" value="NZ_CP014544.1"/>
</dbReference>
<dbReference type="KEGG" id="zal:AZF00_05255"/>
<proteinExistence type="predicted"/>
<dbReference type="SUPFAM" id="SSF46785">
    <property type="entry name" value="Winged helix' DNA-binding domain"/>
    <property type="match status" value="1"/>
</dbReference>
<sequence>MAKKQLDELDRKILDGLAQDARISNRKIAADLGITEGTVRSRIKRMESEGQVRITAMTNIARLRNPTLAYIWVEVERSAQCDDVAEQLAAVPEIGFVGKMLGRSDILAITLVRDNAELAHFLHSKITGLPGVRRTECSLGVNFVKHDYRMSRIVDG</sequence>
<dbReference type="STRING" id="1470434.AZF00_05255"/>
<accession>A0A127MAS9</accession>
<dbReference type="AlphaFoldDB" id="A0A127MAS9"/>
<evidence type="ECO:0000259" key="4">
    <source>
        <dbReference type="PROSITE" id="PS50956"/>
    </source>
</evidence>
<dbReference type="PANTHER" id="PTHR30154:SF34">
    <property type="entry name" value="TRANSCRIPTIONAL REGULATOR AZLB"/>
    <property type="match status" value="1"/>
</dbReference>
<evidence type="ECO:0000256" key="3">
    <source>
        <dbReference type="ARBA" id="ARBA00023163"/>
    </source>
</evidence>
<dbReference type="Pfam" id="PF13404">
    <property type="entry name" value="HTH_AsnC-type"/>
    <property type="match status" value="1"/>
</dbReference>
<protein>
    <submittedName>
        <fullName evidence="5">AsnC family transcriptional regulator</fullName>
    </submittedName>
</protein>
<keyword evidence="1" id="KW-0805">Transcription regulation</keyword>
<dbReference type="Gene3D" id="1.10.10.10">
    <property type="entry name" value="Winged helix-like DNA-binding domain superfamily/Winged helix DNA-binding domain"/>
    <property type="match status" value="1"/>
</dbReference>
<dbReference type="Pfam" id="PF22482">
    <property type="entry name" value="AsnC_trans_reg_3"/>
    <property type="match status" value="1"/>
</dbReference>
<name>A0A127MAS9_9GAMM</name>
<dbReference type="SMART" id="SM00344">
    <property type="entry name" value="HTH_ASNC"/>
    <property type="match status" value="1"/>
</dbReference>
<gene>
    <name evidence="5" type="ORF">AZF00_05255</name>
</gene>
<dbReference type="PANTHER" id="PTHR30154">
    <property type="entry name" value="LEUCINE-RESPONSIVE REGULATORY PROTEIN"/>
    <property type="match status" value="1"/>
</dbReference>
<dbReference type="InterPro" id="IPR036390">
    <property type="entry name" value="WH_DNA-bd_sf"/>
</dbReference>
<dbReference type="EMBL" id="CP014544">
    <property type="protein sequence ID" value="AMO70285.1"/>
    <property type="molecule type" value="Genomic_DNA"/>
</dbReference>
<dbReference type="InterPro" id="IPR036388">
    <property type="entry name" value="WH-like_DNA-bd_sf"/>
</dbReference>
<evidence type="ECO:0000313" key="5">
    <source>
        <dbReference type="EMBL" id="AMO70285.1"/>
    </source>
</evidence>
<evidence type="ECO:0000256" key="1">
    <source>
        <dbReference type="ARBA" id="ARBA00023015"/>
    </source>
</evidence>
<feature type="domain" description="HTH asnC-type" evidence="4">
    <location>
        <begin position="6"/>
        <end position="71"/>
    </location>
</feature>